<sequence length="150" mass="17106">MEPSKVLEYIPQQKPFRFLDEIVELSEDYIVGRYTFKEDEYFYQGHFPGDPVTPGVILTEAMAQTGVVALGLYLTALKVGEEELPQWTTFFTDCQMDFYLPVLPGQTVTIKGEKVFYRRMKLRSKVRMYLDNGDLVAEGTVAGMGVKRGN</sequence>
<dbReference type="PANTHER" id="PTHR30272:SF1">
    <property type="entry name" value="3-HYDROXYACYL-[ACYL-CARRIER-PROTEIN] DEHYDRATASE"/>
    <property type="match status" value="1"/>
</dbReference>
<dbReference type="PANTHER" id="PTHR30272">
    <property type="entry name" value="3-HYDROXYACYL-[ACYL-CARRIER-PROTEIN] DEHYDRATASE"/>
    <property type="match status" value="1"/>
</dbReference>
<accession>A0A1Y5FGF5</accession>
<dbReference type="SUPFAM" id="SSF54637">
    <property type="entry name" value="Thioesterase/thiol ester dehydrase-isomerase"/>
    <property type="match status" value="1"/>
</dbReference>
<keyword evidence="1" id="KW-0456">Lyase</keyword>
<evidence type="ECO:0000313" key="3">
    <source>
        <dbReference type="Proteomes" id="UP000196531"/>
    </source>
</evidence>
<name>A0A1Y5FGF5_9BACT</name>
<evidence type="ECO:0000313" key="2">
    <source>
        <dbReference type="EMBL" id="OUR97905.1"/>
    </source>
</evidence>
<dbReference type="GO" id="GO:0016829">
    <property type="term" value="F:lyase activity"/>
    <property type="evidence" value="ECO:0007669"/>
    <property type="project" value="UniProtKB-KW"/>
</dbReference>
<reference evidence="3" key="1">
    <citation type="journal article" date="2017" name="Proc. Natl. Acad. Sci. U.S.A.">
        <title>Simulation of Deepwater Horizon oil plume reveals substrate specialization within a complex community of hydrocarbon-degraders.</title>
        <authorList>
            <person name="Hu P."/>
            <person name="Dubinsky E.A."/>
            <person name="Probst A.J."/>
            <person name="Wang J."/>
            <person name="Sieber C.M.K."/>
            <person name="Tom L.M."/>
            <person name="Gardinali P."/>
            <person name="Banfield J.F."/>
            <person name="Atlas R.M."/>
            <person name="Andersen G.L."/>
        </authorList>
    </citation>
    <scope>NUCLEOTIDE SEQUENCE [LARGE SCALE GENOMIC DNA]</scope>
</reference>
<dbReference type="Pfam" id="PF07977">
    <property type="entry name" value="FabA"/>
    <property type="match status" value="1"/>
</dbReference>
<dbReference type="InterPro" id="IPR013114">
    <property type="entry name" value="FabA_FabZ"/>
</dbReference>
<dbReference type="Proteomes" id="UP000196531">
    <property type="component" value="Unassembled WGS sequence"/>
</dbReference>
<dbReference type="AlphaFoldDB" id="A0A1Y5FGF5"/>
<proteinExistence type="predicted"/>
<dbReference type="EMBL" id="MAAO01000005">
    <property type="protein sequence ID" value="OUR97905.1"/>
    <property type="molecule type" value="Genomic_DNA"/>
</dbReference>
<protein>
    <submittedName>
        <fullName evidence="2">Beta-hydroxyacyl-ACP dehydratase</fullName>
    </submittedName>
</protein>
<dbReference type="Gene3D" id="3.10.129.10">
    <property type="entry name" value="Hotdog Thioesterase"/>
    <property type="match status" value="1"/>
</dbReference>
<evidence type="ECO:0000256" key="1">
    <source>
        <dbReference type="ARBA" id="ARBA00023239"/>
    </source>
</evidence>
<organism evidence="2 3">
    <name type="scientific">Halobacteriovorax marinus</name>
    <dbReference type="NCBI Taxonomy" id="97084"/>
    <lineage>
        <taxon>Bacteria</taxon>
        <taxon>Pseudomonadati</taxon>
        <taxon>Bdellovibrionota</taxon>
        <taxon>Bacteriovoracia</taxon>
        <taxon>Bacteriovoracales</taxon>
        <taxon>Halobacteriovoraceae</taxon>
        <taxon>Halobacteriovorax</taxon>
    </lineage>
</organism>
<gene>
    <name evidence="2" type="ORF">A9Q84_06835</name>
</gene>
<dbReference type="InterPro" id="IPR029069">
    <property type="entry name" value="HotDog_dom_sf"/>
</dbReference>
<comment type="caution">
    <text evidence="2">The sequence shown here is derived from an EMBL/GenBank/DDBJ whole genome shotgun (WGS) entry which is preliminary data.</text>
</comment>